<dbReference type="InterPro" id="IPR011067">
    <property type="entry name" value="Plasmid_toxin/cell-grow_inhib"/>
</dbReference>
<accession>A0A380MJW7</accession>
<dbReference type="Gene3D" id="2.30.30.110">
    <property type="match status" value="1"/>
</dbReference>
<dbReference type="SUPFAM" id="SSF50118">
    <property type="entry name" value="Cell growth inhibitor/plasmid maintenance toxic component"/>
    <property type="match status" value="1"/>
</dbReference>
<comment type="function">
    <text evidence="1">Toxic component of a type II toxin-antitoxin (TA) system.</text>
</comment>
<dbReference type="PIRSF" id="PIRSF033490">
    <property type="entry name" value="MazF"/>
    <property type="match status" value="1"/>
</dbReference>
<name>A0A380MJW7_9GAMM</name>
<dbReference type="AlphaFoldDB" id="A0A380MJW7"/>
<evidence type="ECO:0000256" key="1">
    <source>
        <dbReference type="PIRNR" id="PIRNR033490"/>
    </source>
</evidence>
<keyword evidence="3" id="KW-1185">Reference proteome</keyword>
<protein>
    <recommendedName>
        <fullName evidence="1">mRNA interferase</fullName>
        <ecNumber evidence="1">3.1.-.-</ecNumber>
    </recommendedName>
</protein>
<dbReference type="PANTHER" id="PTHR33988:SF2">
    <property type="entry name" value="ENDORIBONUCLEASE MAZF"/>
    <property type="match status" value="1"/>
</dbReference>
<keyword evidence="1" id="KW-0540">Nuclease</keyword>
<dbReference type="GO" id="GO:0003677">
    <property type="term" value="F:DNA binding"/>
    <property type="evidence" value="ECO:0007669"/>
    <property type="project" value="InterPro"/>
</dbReference>
<proteinExistence type="inferred from homology"/>
<dbReference type="EMBL" id="UHIA01000002">
    <property type="protein sequence ID" value="SUO90269.1"/>
    <property type="molecule type" value="Genomic_DNA"/>
</dbReference>
<dbReference type="GO" id="GO:0004521">
    <property type="term" value="F:RNA endonuclease activity"/>
    <property type="evidence" value="ECO:0007669"/>
    <property type="project" value="TreeGrafter"/>
</dbReference>
<evidence type="ECO:0000313" key="3">
    <source>
        <dbReference type="Proteomes" id="UP000254575"/>
    </source>
</evidence>
<organism evidence="2 3">
    <name type="scientific">Suttonella indologenes</name>
    <dbReference type="NCBI Taxonomy" id="13276"/>
    <lineage>
        <taxon>Bacteria</taxon>
        <taxon>Pseudomonadati</taxon>
        <taxon>Pseudomonadota</taxon>
        <taxon>Gammaproteobacteria</taxon>
        <taxon>Cardiobacteriales</taxon>
        <taxon>Cardiobacteriaceae</taxon>
        <taxon>Suttonella</taxon>
    </lineage>
</organism>
<dbReference type="GO" id="GO:0016787">
    <property type="term" value="F:hydrolase activity"/>
    <property type="evidence" value="ECO:0007669"/>
    <property type="project" value="UniProtKB-KW"/>
</dbReference>
<dbReference type="Proteomes" id="UP000254575">
    <property type="component" value="Unassembled WGS sequence"/>
</dbReference>
<evidence type="ECO:0000313" key="2">
    <source>
        <dbReference type="EMBL" id="SUO90269.1"/>
    </source>
</evidence>
<dbReference type="RefSeq" id="WP_115217392.1">
    <property type="nucleotide sequence ID" value="NZ_UHIA01000002.1"/>
</dbReference>
<keyword evidence="1" id="KW-0255">Endonuclease</keyword>
<dbReference type="GO" id="GO:0016075">
    <property type="term" value="P:rRNA catabolic process"/>
    <property type="evidence" value="ECO:0007669"/>
    <property type="project" value="TreeGrafter"/>
</dbReference>
<dbReference type="Pfam" id="PF02452">
    <property type="entry name" value="PemK_toxin"/>
    <property type="match status" value="1"/>
</dbReference>
<reference evidence="2 3" key="1">
    <citation type="submission" date="2018-06" db="EMBL/GenBank/DDBJ databases">
        <authorList>
            <consortium name="Pathogen Informatics"/>
            <person name="Doyle S."/>
        </authorList>
    </citation>
    <scope>NUCLEOTIDE SEQUENCE [LARGE SCALE GENOMIC DNA]</scope>
    <source>
        <strain evidence="2 3">NCTC10717</strain>
    </source>
</reference>
<gene>
    <name evidence="2" type="primary">mazF9</name>
    <name evidence="2" type="ORF">NCTC10717_00056</name>
</gene>
<comment type="similarity">
    <text evidence="1">Belongs to the PemK/MazF family.</text>
</comment>
<dbReference type="EC" id="3.1.-.-" evidence="1"/>
<dbReference type="PANTHER" id="PTHR33988">
    <property type="entry name" value="ENDORIBONUCLEASE MAZF-RELATED"/>
    <property type="match status" value="1"/>
</dbReference>
<sequence>MVKRGEIWLVNLDPVEGHEIRKTRPCVIVSPDELHYLRTVLIAPMTTGSKPTPFRQAITFQDKSGLILPEQIRCIDQSRLVQKLGECPADVLSALLDILKELFAP</sequence>
<dbReference type="GO" id="GO:0006402">
    <property type="term" value="P:mRNA catabolic process"/>
    <property type="evidence" value="ECO:0007669"/>
    <property type="project" value="TreeGrafter"/>
</dbReference>
<dbReference type="OrthoDB" id="9808744at2"/>
<dbReference type="InterPro" id="IPR003477">
    <property type="entry name" value="PemK-like"/>
</dbReference>
<keyword evidence="1 2" id="KW-0378">Hydrolase</keyword>